<gene>
    <name evidence="2" type="ORF">Wenmar_02840</name>
</gene>
<evidence type="ECO:0000256" key="1">
    <source>
        <dbReference type="SAM" id="MobiDB-lite"/>
    </source>
</evidence>
<protein>
    <recommendedName>
        <fullName evidence="4">DUF4177 domain-containing protein</fullName>
    </recommendedName>
</protein>
<proteinExistence type="predicted"/>
<feature type="compositionally biased region" description="Low complexity" evidence="1">
    <location>
        <begin position="78"/>
        <end position="105"/>
    </location>
</feature>
<evidence type="ECO:0000313" key="2">
    <source>
        <dbReference type="EMBL" id="KIQ68569.1"/>
    </source>
</evidence>
<sequence>MRNYEYKVVPAPKRGVKAKGLKGSEEQFAHAVSTAMNDLAAEGWEYLRADTLPCEERQGLTGRTTVFQNLLVFRRPAADAASAEPDPVAPEAEAPKALAPPAADGPNDRDDRGELFEDGEDGLPKPDRIGATLSPGDKRHAAE</sequence>
<comment type="caution">
    <text evidence="2">The sequence shown here is derived from an EMBL/GenBank/DDBJ whole genome shotgun (WGS) entry which is preliminary data.</text>
</comment>
<dbReference type="eggNOG" id="ENOG5032S3Y">
    <property type="taxonomic scope" value="Bacteria"/>
</dbReference>
<feature type="compositionally biased region" description="Basic and acidic residues" evidence="1">
    <location>
        <begin position="106"/>
        <end position="115"/>
    </location>
</feature>
<dbReference type="AlphaFoldDB" id="A0A0D0Q1Z2"/>
<dbReference type="OrthoDB" id="7658888at2"/>
<dbReference type="EMBL" id="AONG01000013">
    <property type="protein sequence ID" value="KIQ68569.1"/>
    <property type="molecule type" value="Genomic_DNA"/>
</dbReference>
<keyword evidence="3" id="KW-1185">Reference proteome</keyword>
<dbReference type="PATRIC" id="fig|1123501.6.peg.2955"/>
<dbReference type="RefSeq" id="WP_018303926.1">
    <property type="nucleotide sequence ID" value="NZ_KB902310.1"/>
</dbReference>
<evidence type="ECO:0008006" key="4">
    <source>
        <dbReference type="Google" id="ProtNLM"/>
    </source>
</evidence>
<reference evidence="2 3" key="1">
    <citation type="submission" date="2013-01" db="EMBL/GenBank/DDBJ databases">
        <authorList>
            <person name="Fiebig A."/>
            <person name="Goeker M."/>
            <person name="Klenk H.-P.P."/>
        </authorList>
    </citation>
    <scope>NUCLEOTIDE SEQUENCE [LARGE SCALE GENOMIC DNA]</scope>
    <source>
        <strain evidence="2 3">DSM 24838</strain>
    </source>
</reference>
<name>A0A0D0Q1Z2_9RHOB</name>
<organism evidence="2 3">
    <name type="scientific">Wenxinia marina DSM 24838</name>
    <dbReference type="NCBI Taxonomy" id="1123501"/>
    <lineage>
        <taxon>Bacteria</taxon>
        <taxon>Pseudomonadati</taxon>
        <taxon>Pseudomonadota</taxon>
        <taxon>Alphaproteobacteria</taxon>
        <taxon>Rhodobacterales</taxon>
        <taxon>Roseobacteraceae</taxon>
        <taxon>Wenxinia</taxon>
    </lineage>
</organism>
<dbReference type="Proteomes" id="UP000035100">
    <property type="component" value="Unassembled WGS sequence"/>
</dbReference>
<accession>A0A0D0Q1Z2</accession>
<feature type="region of interest" description="Disordered" evidence="1">
    <location>
        <begin position="77"/>
        <end position="143"/>
    </location>
</feature>
<evidence type="ECO:0000313" key="3">
    <source>
        <dbReference type="Proteomes" id="UP000035100"/>
    </source>
</evidence>
<dbReference type="STRING" id="1123501.Wenmar_02840"/>